<feature type="region of interest" description="Disordered" evidence="10">
    <location>
        <begin position="83"/>
        <end position="103"/>
    </location>
</feature>
<accession>A0ABQ0GHL1</accession>
<evidence type="ECO:0000256" key="2">
    <source>
        <dbReference type="ARBA" id="ARBA00005479"/>
    </source>
</evidence>
<comment type="subcellular location">
    <subcellularLocation>
        <location evidence="1">Cytoplasm</location>
        <location evidence="1">Cytoskeleton</location>
        <location evidence="1">Spindle</location>
    </subcellularLocation>
</comment>
<evidence type="ECO:0000256" key="6">
    <source>
        <dbReference type="ARBA" id="ARBA00022776"/>
    </source>
</evidence>
<dbReference type="RefSeq" id="XP_070918992.1">
    <property type="nucleotide sequence ID" value="XM_071062891.1"/>
</dbReference>
<evidence type="ECO:0000256" key="9">
    <source>
        <dbReference type="ARBA" id="ARBA00023306"/>
    </source>
</evidence>
<gene>
    <name evidence="11" type="ORF">MFIFM68171_07471</name>
</gene>
<feature type="compositionally biased region" description="Polar residues" evidence="10">
    <location>
        <begin position="91"/>
        <end position="100"/>
    </location>
</feature>
<evidence type="ECO:0000256" key="7">
    <source>
        <dbReference type="ARBA" id="ARBA00023054"/>
    </source>
</evidence>
<evidence type="ECO:0000313" key="12">
    <source>
        <dbReference type="Proteomes" id="UP001628179"/>
    </source>
</evidence>
<dbReference type="InterPro" id="IPR026243">
    <property type="entry name" value="HAUS1"/>
</dbReference>
<comment type="caution">
    <text evidence="11">The sequence shown here is derived from an EMBL/GenBank/DDBJ whole genome shotgun (WGS) entry which is preliminary data.</text>
</comment>
<feature type="compositionally biased region" description="Basic residues" evidence="10">
    <location>
        <begin position="192"/>
        <end position="201"/>
    </location>
</feature>
<evidence type="ECO:0000256" key="3">
    <source>
        <dbReference type="ARBA" id="ARBA00022490"/>
    </source>
</evidence>
<keyword evidence="9" id="KW-0131">Cell cycle</keyword>
<reference evidence="11 12" key="1">
    <citation type="submission" date="2024-09" db="EMBL/GenBank/DDBJ databases">
        <title>Itraconazole resistance in Madurella fahalii resulting from another homologue of gene encoding cytochrome P450 14-alpha sterol demethylase (CYP51).</title>
        <authorList>
            <person name="Yoshioka I."/>
            <person name="Fahal A.H."/>
            <person name="Kaneko S."/>
            <person name="Yaguchi T."/>
        </authorList>
    </citation>
    <scope>NUCLEOTIDE SEQUENCE [LARGE SCALE GENOMIC DNA]</scope>
    <source>
        <strain evidence="11 12">IFM 68171</strain>
    </source>
</reference>
<evidence type="ECO:0000313" key="11">
    <source>
        <dbReference type="EMBL" id="GAB1317261.1"/>
    </source>
</evidence>
<sequence length="351" mass="38537">MAHLPPNAAIFSPSVARAAASAAKDWSYVDGWLSRKFPHGPPPFERNADTLRALLALASVNEAADEERALIARLEAEALSQLRAHEESQEDNNSNNTTSPLDDAREAILTALESSLTREGQTALDAMSALALQSGMANPTPSALGPSLIDLSTQSSRLDQALSRLSILTAYITREAQTTSHLSDELRPPSPTHHHHHHHHPSYKEGIEAEDDSDDDGDASDENPGPYRGYHPPASLALQNLSTQRRIKTLSARIPELQDKAAALAKSLGGKPPSPSIEQVRREEEAYLALLAQKRDLDAQVRAFQGLPPDTDQARHELESLRSELRRMTIKRDEVFEGLVERESPRKPARR</sequence>
<protein>
    <submittedName>
        <fullName evidence="11">HAUS augmin-like complex subunit 1</fullName>
    </submittedName>
</protein>
<dbReference type="PANTHER" id="PTHR31570">
    <property type="entry name" value="HAUS AUGMIN-LIKE COMPLEX SUBUNIT 1"/>
    <property type="match status" value="1"/>
</dbReference>
<dbReference type="GeneID" id="98178214"/>
<dbReference type="Proteomes" id="UP001628179">
    <property type="component" value="Unassembled WGS sequence"/>
</dbReference>
<evidence type="ECO:0000256" key="10">
    <source>
        <dbReference type="SAM" id="MobiDB-lite"/>
    </source>
</evidence>
<evidence type="ECO:0000256" key="4">
    <source>
        <dbReference type="ARBA" id="ARBA00022618"/>
    </source>
</evidence>
<evidence type="ECO:0000256" key="5">
    <source>
        <dbReference type="ARBA" id="ARBA00022701"/>
    </source>
</evidence>
<dbReference type="EMBL" id="BAAFSV010000004">
    <property type="protein sequence ID" value="GAB1317261.1"/>
    <property type="molecule type" value="Genomic_DNA"/>
</dbReference>
<dbReference type="Pfam" id="PF25762">
    <property type="entry name" value="HAUS1"/>
    <property type="match status" value="1"/>
</dbReference>
<proteinExistence type="inferred from homology"/>
<keyword evidence="6" id="KW-0498">Mitosis</keyword>
<evidence type="ECO:0000256" key="1">
    <source>
        <dbReference type="ARBA" id="ARBA00004186"/>
    </source>
</evidence>
<evidence type="ECO:0000256" key="8">
    <source>
        <dbReference type="ARBA" id="ARBA00023212"/>
    </source>
</evidence>
<organism evidence="11 12">
    <name type="scientific">Madurella fahalii</name>
    <dbReference type="NCBI Taxonomy" id="1157608"/>
    <lineage>
        <taxon>Eukaryota</taxon>
        <taxon>Fungi</taxon>
        <taxon>Dikarya</taxon>
        <taxon>Ascomycota</taxon>
        <taxon>Pezizomycotina</taxon>
        <taxon>Sordariomycetes</taxon>
        <taxon>Sordariomycetidae</taxon>
        <taxon>Sordariales</taxon>
        <taxon>Sordariales incertae sedis</taxon>
        <taxon>Madurella</taxon>
    </lineage>
</organism>
<comment type="similarity">
    <text evidence="2">Belongs to the HAUS1 family.</text>
</comment>
<keyword evidence="3" id="KW-0963">Cytoplasm</keyword>
<keyword evidence="7" id="KW-0175">Coiled coil</keyword>
<keyword evidence="12" id="KW-1185">Reference proteome</keyword>
<keyword evidence="8" id="KW-0206">Cytoskeleton</keyword>
<feature type="region of interest" description="Disordered" evidence="10">
    <location>
        <begin position="179"/>
        <end position="240"/>
    </location>
</feature>
<keyword evidence="4" id="KW-0132">Cell division</keyword>
<name>A0ABQ0GHL1_9PEZI</name>
<feature type="compositionally biased region" description="Acidic residues" evidence="10">
    <location>
        <begin position="208"/>
        <end position="221"/>
    </location>
</feature>
<keyword evidence="5" id="KW-0493">Microtubule</keyword>
<dbReference type="PANTHER" id="PTHR31570:SF1">
    <property type="entry name" value="HAUS AUGMIN-LIKE COMPLEX SUBUNIT 1"/>
    <property type="match status" value="1"/>
</dbReference>